<gene>
    <name evidence="2" type="ORF">BXY45_101477</name>
</gene>
<proteinExistence type="predicted"/>
<accession>A0A316AGT8</accession>
<sequence length="126" mass="14060">MVHSIDPRQQVEAREAAPEPCGPSETRRPRRSARVVKVLSARTSRCSSDTWVRASGAALLQHARQLPGLPQVGAASRPACQHQLLHRTPTAHSGLKRTTDVSMGMEIDWIHRRPHRTRSLRGPARR</sequence>
<dbReference type="EMBL" id="QGDQ01000001">
    <property type="protein sequence ID" value="PWJ56499.1"/>
    <property type="molecule type" value="Genomic_DNA"/>
</dbReference>
<evidence type="ECO:0000313" key="2">
    <source>
        <dbReference type="EMBL" id="PWJ56499.1"/>
    </source>
</evidence>
<feature type="region of interest" description="Disordered" evidence="1">
    <location>
        <begin position="1"/>
        <end position="35"/>
    </location>
</feature>
<protein>
    <submittedName>
        <fullName evidence="2">Uncharacterized protein</fullName>
    </submittedName>
</protein>
<reference evidence="2 3" key="1">
    <citation type="submission" date="2018-03" db="EMBL/GenBank/DDBJ databases">
        <title>Genomic Encyclopedia of Archaeal and Bacterial Type Strains, Phase II (KMG-II): from individual species to whole genera.</title>
        <authorList>
            <person name="Goeker M."/>
        </authorList>
    </citation>
    <scope>NUCLEOTIDE SEQUENCE [LARGE SCALE GENOMIC DNA]</scope>
    <source>
        <strain evidence="2 3">DSM 44889</strain>
    </source>
</reference>
<name>A0A316AGT8_9ACTN</name>
<organism evidence="2 3">
    <name type="scientific">Quadrisphaera granulorum</name>
    <dbReference type="NCBI Taxonomy" id="317664"/>
    <lineage>
        <taxon>Bacteria</taxon>
        <taxon>Bacillati</taxon>
        <taxon>Actinomycetota</taxon>
        <taxon>Actinomycetes</taxon>
        <taxon>Kineosporiales</taxon>
        <taxon>Kineosporiaceae</taxon>
        <taxon>Quadrisphaera</taxon>
    </lineage>
</organism>
<keyword evidence="3" id="KW-1185">Reference proteome</keyword>
<evidence type="ECO:0000313" key="3">
    <source>
        <dbReference type="Proteomes" id="UP000245469"/>
    </source>
</evidence>
<feature type="compositionally biased region" description="Basic and acidic residues" evidence="1">
    <location>
        <begin position="1"/>
        <end position="17"/>
    </location>
</feature>
<dbReference type="Proteomes" id="UP000245469">
    <property type="component" value="Unassembled WGS sequence"/>
</dbReference>
<evidence type="ECO:0000256" key="1">
    <source>
        <dbReference type="SAM" id="MobiDB-lite"/>
    </source>
</evidence>
<dbReference type="RefSeq" id="WP_245961610.1">
    <property type="nucleotide sequence ID" value="NZ_QGDQ01000001.1"/>
</dbReference>
<dbReference type="AlphaFoldDB" id="A0A316AGT8"/>
<comment type="caution">
    <text evidence="2">The sequence shown here is derived from an EMBL/GenBank/DDBJ whole genome shotgun (WGS) entry which is preliminary data.</text>
</comment>